<sequence length="462" mass="51433">MLVSPLCFSKSIKGGISSTLSLAFSYCAFSSASSICNACLGSTAPNTSGRRRSVLLLAPTVMLALYFQYSVAPAILGDKSSWWNLFRSTPGLGSHVLKSWTRGCEVYLDTGESTKQSLSYQECVGNSGVYRPTFFAFLFFTVASIASYVKPSSNRMVWPAKIQYLPPFWYLFMSNQPMFTGIFLHLSRVGAMIFVVIQQVILIDLAYNWNDSWVGKADACDRLEWGEWRKVAESNNCSLCYFLPLVVRGHRFALSHLWRASNNTIISMTFIGIIGVTILQLSGTEGGLLTSSIISLYVVYLGYSSVSMNPLGACNPQLARGNDTWDMILGLVLTSISLAWTGWSWTAEERVTTSGHDPLLDLDDPFLDYHDENELPDEYHHSEIWKLNTILTLISCWIAMSLTGWGSIADTIEEEGVSTHTAANPEIGKLNMVMIALSQWMALLLYAWTLLAPRLFLDRDFS</sequence>
<keyword evidence="8" id="KW-1185">Reference proteome</keyword>
<dbReference type="PANTHER" id="PTHR10383:SF9">
    <property type="entry name" value="SERINE INCORPORATOR, ISOFORM F"/>
    <property type="match status" value="1"/>
</dbReference>
<evidence type="ECO:0000256" key="2">
    <source>
        <dbReference type="ARBA" id="ARBA00006665"/>
    </source>
</evidence>
<feature type="transmembrane region" description="Helical" evidence="6">
    <location>
        <begin position="288"/>
        <end position="307"/>
    </location>
</feature>
<dbReference type="InterPro" id="IPR005016">
    <property type="entry name" value="TDE1/TMS"/>
</dbReference>
<feature type="transmembrane region" description="Helical" evidence="6">
    <location>
        <begin position="129"/>
        <end position="149"/>
    </location>
</feature>
<dbReference type="EMBL" id="JALLPJ020000155">
    <property type="protein sequence ID" value="KAL3800733.1"/>
    <property type="molecule type" value="Genomic_DNA"/>
</dbReference>
<evidence type="ECO:0000256" key="4">
    <source>
        <dbReference type="ARBA" id="ARBA00022989"/>
    </source>
</evidence>
<comment type="similarity">
    <text evidence="2">Belongs to the TDE1 family.</text>
</comment>
<feature type="transmembrane region" description="Helical" evidence="6">
    <location>
        <begin position="182"/>
        <end position="203"/>
    </location>
</feature>
<dbReference type="AlphaFoldDB" id="A0ABD3QJT3"/>
<evidence type="ECO:0000313" key="8">
    <source>
        <dbReference type="Proteomes" id="UP001530400"/>
    </source>
</evidence>
<reference evidence="7 8" key="1">
    <citation type="submission" date="2024-10" db="EMBL/GenBank/DDBJ databases">
        <title>Updated reference genomes for cyclostephanoid diatoms.</title>
        <authorList>
            <person name="Roberts W.R."/>
            <person name="Alverson A.J."/>
        </authorList>
    </citation>
    <scope>NUCLEOTIDE SEQUENCE [LARGE SCALE GENOMIC DNA]</scope>
    <source>
        <strain evidence="7 8">AJA010-31</strain>
    </source>
</reference>
<feature type="transmembrane region" description="Helical" evidence="6">
    <location>
        <begin position="390"/>
        <end position="412"/>
    </location>
</feature>
<dbReference type="PANTHER" id="PTHR10383">
    <property type="entry name" value="SERINE INCORPORATOR"/>
    <property type="match status" value="1"/>
</dbReference>
<protein>
    <submittedName>
        <fullName evidence="7">Uncharacterized protein</fullName>
    </submittedName>
</protein>
<gene>
    <name evidence="7" type="ORF">ACHAWO_013275</name>
</gene>
<feature type="transmembrane region" description="Helical" evidence="6">
    <location>
        <begin position="432"/>
        <end position="457"/>
    </location>
</feature>
<comment type="caution">
    <text evidence="7">The sequence shown here is derived from an EMBL/GenBank/DDBJ whole genome shotgun (WGS) entry which is preliminary data.</text>
</comment>
<evidence type="ECO:0000256" key="3">
    <source>
        <dbReference type="ARBA" id="ARBA00022692"/>
    </source>
</evidence>
<dbReference type="GO" id="GO:0016020">
    <property type="term" value="C:membrane"/>
    <property type="evidence" value="ECO:0007669"/>
    <property type="project" value="UniProtKB-SubCell"/>
</dbReference>
<feature type="transmembrane region" description="Helical" evidence="6">
    <location>
        <begin position="20"/>
        <end position="42"/>
    </location>
</feature>
<keyword evidence="3 6" id="KW-0812">Transmembrane</keyword>
<feature type="transmembrane region" description="Helical" evidence="6">
    <location>
        <begin position="327"/>
        <end position="346"/>
    </location>
</feature>
<organism evidence="7 8">
    <name type="scientific">Cyclotella atomus</name>
    <dbReference type="NCBI Taxonomy" id="382360"/>
    <lineage>
        <taxon>Eukaryota</taxon>
        <taxon>Sar</taxon>
        <taxon>Stramenopiles</taxon>
        <taxon>Ochrophyta</taxon>
        <taxon>Bacillariophyta</taxon>
        <taxon>Coscinodiscophyceae</taxon>
        <taxon>Thalassiosirophycidae</taxon>
        <taxon>Stephanodiscales</taxon>
        <taxon>Stephanodiscaceae</taxon>
        <taxon>Cyclotella</taxon>
    </lineage>
</organism>
<comment type="subcellular location">
    <subcellularLocation>
        <location evidence="1">Membrane</location>
        <topology evidence="1">Multi-pass membrane protein</topology>
    </subcellularLocation>
</comment>
<name>A0ABD3QJT3_9STRA</name>
<keyword evidence="4 6" id="KW-1133">Transmembrane helix</keyword>
<feature type="transmembrane region" description="Helical" evidence="6">
    <location>
        <begin position="54"/>
        <end position="76"/>
    </location>
</feature>
<evidence type="ECO:0000256" key="5">
    <source>
        <dbReference type="ARBA" id="ARBA00023136"/>
    </source>
</evidence>
<keyword evidence="5 6" id="KW-0472">Membrane</keyword>
<evidence type="ECO:0000313" key="7">
    <source>
        <dbReference type="EMBL" id="KAL3800733.1"/>
    </source>
</evidence>
<evidence type="ECO:0000256" key="1">
    <source>
        <dbReference type="ARBA" id="ARBA00004141"/>
    </source>
</evidence>
<feature type="transmembrane region" description="Helical" evidence="6">
    <location>
        <begin position="264"/>
        <end position="281"/>
    </location>
</feature>
<proteinExistence type="inferred from homology"/>
<accession>A0ABD3QJT3</accession>
<dbReference type="Pfam" id="PF03348">
    <property type="entry name" value="Serinc"/>
    <property type="match status" value="1"/>
</dbReference>
<dbReference type="Proteomes" id="UP001530400">
    <property type="component" value="Unassembled WGS sequence"/>
</dbReference>
<evidence type="ECO:0000256" key="6">
    <source>
        <dbReference type="SAM" id="Phobius"/>
    </source>
</evidence>